<dbReference type="PRINTS" id="PR00812">
    <property type="entry name" value="BCTERIALGSPF"/>
</dbReference>
<evidence type="ECO:0000313" key="12">
    <source>
        <dbReference type="EMBL" id="NID16769.1"/>
    </source>
</evidence>
<evidence type="ECO:0000313" key="13">
    <source>
        <dbReference type="Proteomes" id="UP000518878"/>
    </source>
</evidence>
<dbReference type="Gene3D" id="1.20.81.30">
    <property type="entry name" value="Type II secretion system (T2SS), domain F"/>
    <property type="match status" value="2"/>
</dbReference>
<keyword evidence="3 9" id="KW-0813">Transport</keyword>
<dbReference type="Pfam" id="PF00482">
    <property type="entry name" value="T2SSF"/>
    <property type="match status" value="2"/>
</dbReference>
<dbReference type="Proteomes" id="UP000518878">
    <property type="component" value="Unassembled WGS sequence"/>
</dbReference>
<feature type="transmembrane region" description="Helical" evidence="10">
    <location>
        <begin position="187"/>
        <end position="209"/>
    </location>
</feature>
<proteinExistence type="inferred from homology"/>
<evidence type="ECO:0000256" key="1">
    <source>
        <dbReference type="ARBA" id="ARBA00004429"/>
    </source>
</evidence>
<feature type="domain" description="Type II secretion system protein GspF" evidence="11">
    <location>
        <begin position="291"/>
        <end position="413"/>
    </location>
</feature>
<protein>
    <submittedName>
        <fullName evidence="12">Type II secretion system F family protein</fullName>
    </submittedName>
</protein>
<evidence type="ECO:0000256" key="7">
    <source>
        <dbReference type="ARBA" id="ARBA00022989"/>
    </source>
</evidence>
<dbReference type="PROSITE" id="PS00874">
    <property type="entry name" value="T2SP_F"/>
    <property type="match status" value="1"/>
</dbReference>
<evidence type="ECO:0000256" key="3">
    <source>
        <dbReference type="ARBA" id="ARBA00022448"/>
    </source>
</evidence>
<dbReference type="PANTHER" id="PTHR30012">
    <property type="entry name" value="GENERAL SECRETION PATHWAY PROTEIN"/>
    <property type="match status" value="1"/>
</dbReference>
<gene>
    <name evidence="12" type="ORF">HBF32_14945</name>
</gene>
<dbReference type="AlphaFoldDB" id="A0A7X5QWS8"/>
<keyword evidence="5" id="KW-0997">Cell inner membrane</keyword>
<dbReference type="EMBL" id="JAAQTL010000002">
    <property type="protein sequence ID" value="NID16769.1"/>
    <property type="molecule type" value="Genomic_DNA"/>
</dbReference>
<keyword evidence="13" id="KW-1185">Reference proteome</keyword>
<dbReference type="InterPro" id="IPR001992">
    <property type="entry name" value="T2SS_GspF/T4SS_PilC_CS"/>
</dbReference>
<sequence length="421" mass="45828">MAVATANKNTRALGAARAQVNKLTMYDWTALDKRGKRMSGELQAKNAALVKAELRRQGMNPQTVRERAKPLFGSSGSTVKPRDVAIFSRQIATMMASGVPMVQAFDIIANGQKNVRFKNMLIDVKSNIEGGASLHEALGQYPVQFDELYRNLVHAGESAGVLDTILDTVATYKERVEGIKSKIKKALFYPAMVMVVAFLVTMILLLFVVPVFQQTFKDAGAELPVPTMVVVKASEFVQAYWWAIIGAVVAAGFVFVAAKKRSAKFAHFLDRMSLKIPVIGNILRQSALARFARTLGVTFQAGVPLVEALEAVSGATGSIVYGEAVLQMRDDVSVGHQLQLAMRQTNLFPNMVVQMTAIGEESGSLDHMLFKVAEFYEEEVNNAVDTLSSLLEPFIMVILGGLVGGMVISLYLPIFKIAGTT</sequence>
<reference evidence="12 13" key="1">
    <citation type="journal article" date="2006" name="Int. J. Syst. Evol. Microbiol.">
        <title>Dyella yeojuensis sp. nov., isolated from greenhouse soil in Korea.</title>
        <authorList>
            <person name="Kim B.Y."/>
            <person name="Weon H.Y."/>
            <person name="Lee K.H."/>
            <person name="Seok S.J."/>
            <person name="Kwon S.W."/>
            <person name="Go S.J."/>
            <person name="Stackebrandt E."/>
        </authorList>
    </citation>
    <scope>NUCLEOTIDE SEQUENCE [LARGE SCALE GENOMIC DNA]</scope>
    <source>
        <strain evidence="12 13">DSM 17673</strain>
    </source>
</reference>
<comment type="similarity">
    <text evidence="2 9">Belongs to the GSP F family.</text>
</comment>
<keyword evidence="6 9" id="KW-0812">Transmembrane</keyword>
<evidence type="ECO:0000256" key="5">
    <source>
        <dbReference type="ARBA" id="ARBA00022519"/>
    </source>
</evidence>
<dbReference type="FunFam" id="1.20.81.30:FF:000001">
    <property type="entry name" value="Type II secretion system protein F"/>
    <property type="match status" value="2"/>
</dbReference>
<keyword evidence="8 10" id="KW-0472">Membrane</keyword>
<accession>A0A7X5QWS8</accession>
<keyword evidence="7 10" id="KW-1133">Transmembrane helix</keyword>
<evidence type="ECO:0000256" key="4">
    <source>
        <dbReference type="ARBA" id="ARBA00022475"/>
    </source>
</evidence>
<evidence type="ECO:0000256" key="6">
    <source>
        <dbReference type="ARBA" id="ARBA00022692"/>
    </source>
</evidence>
<dbReference type="InterPro" id="IPR042094">
    <property type="entry name" value="T2SS_GspF_sf"/>
</dbReference>
<dbReference type="GO" id="GO:0005886">
    <property type="term" value="C:plasma membrane"/>
    <property type="evidence" value="ECO:0007669"/>
    <property type="project" value="UniProtKB-SubCell"/>
</dbReference>
<evidence type="ECO:0000256" key="8">
    <source>
        <dbReference type="ARBA" id="ARBA00023136"/>
    </source>
</evidence>
<feature type="domain" description="Type II secretion system protein GspF" evidence="11">
    <location>
        <begin position="87"/>
        <end position="210"/>
    </location>
</feature>
<dbReference type="GO" id="GO:0015628">
    <property type="term" value="P:protein secretion by the type II secretion system"/>
    <property type="evidence" value="ECO:0007669"/>
    <property type="project" value="TreeGrafter"/>
</dbReference>
<evidence type="ECO:0000256" key="2">
    <source>
        <dbReference type="ARBA" id="ARBA00005745"/>
    </source>
</evidence>
<evidence type="ECO:0000256" key="9">
    <source>
        <dbReference type="RuleBase" id="RU003923"/>
    </source>
</evidence>
<dbReference type="RefSeq" id="WP_166700590.1">
    <property type="nucleotide sequence ID" value="NZ_JAAQTL010000002.1"/>
</dbReference>
<comment type="subcellular location">
    <subcellularLocation>
        <location evidence="1 9">Cell inner membrane</location>
        <topology evidence="1 9">Multi-pass membrane protein</topology>
    </subcellularLocation>
</comment>
<dbReference type="InterPro" id="IPR003004">
    <property type="entry name" value="GspF/PilC"/>
</dbReference>
<keyword evidence="4" id="KW-1003">Cell membrane</keyword>
<organism evidence="12 13">
    <name type="scientific">Luteibacter yeojuensis</name>
    <dbReference type="NCBI Taxonomy" id="345309"/>
    <lineage>
        <taxon>Bacteria</taxon>
        <taxon>Pseudomonadati</taxon>
        <taxon>Pseudomonadota</taxon>
        <taxon>Gammaproteobacteria</taxon>
        <taxon>Lysobacterales</taxon>
        <taxon>Rhodanobacteraceae</taxon>
        <taxon>Luteibacter</taxon>
    </lineage>
</organism>
<dbReference type="PANTHER" id="PTHR30012:SF7">
    <property type="entry name" value="PROTEIN TRANSPORT PROTEIN HOFC HOMOLOG"/>
    <property type="match status" value="1"/>
</dbReference>
<dbReference type="InterPro" id="IPR018076">
    <property type="entry name" value="T2SS_GspF_dom"/>
</dbReference>
<evidence type="ECO:0000259" key="11">
    <source>
        <dbReference type="Pfam" id="PF00482"/>
    </source>
</evidence>
<feature type="transmembrane region" description="Helical" evidence="10">
    <location>
        <begin position="394"/>
        <end position="414"/>
    </location>
</feature>
<feature type="transmembrane region" description="Helical" evidence="10">
    <location>
        <begin position="239"/>
        <end position="258"/>
    </location>
</feature>
<name>A0A7X5QWS8_9GAMM</name>
<comment type="caution">
    <text evidence="12">The sequence shown here is derived from an EMBL/GenBank/DDBJ whole genome shotgun (WGS) entry which is preliminary data.</text>
</comment>
<evidence type="ECO:0000256" key="10">
    <source>
        <dbReference type="SAM" id="Phobius"/>
    </source>
</evidence>